<sequence>MSDIGPDENKDEFECSYCEFKGSNETDLIHHIGIHLYSNNVIDDALNIIPWNSTIVNDSIKELDTDFNLQNKINSGKETYCDTNLTDTPEMNDLVASKSIVKKERILYEDISAAEIGNKKVKLELIDIKYEDITYSSSPNQIDELYNIQQSQTYKKEHINGMEEMPVAENNNNVNIFTADKDLSDKKIFDVSKLLTCQNKPLQNDMDVKSLTKGLSPSERPFHVEVEVHNPGVYIPPGWIRAVDMGYRFYKGQMMYDCYYFTDLGTKLCSKEDAHDYIITNSIANVDIEKLIFSVTLKTKKPVQPMLEMDVDNTRIYIPDGWQRELSERIISISPKKFHINYVSPEGKRFWSKSDVYAYLLHSDSTKRIDVEEMNFTVEDQSILAGKDKDFNDLFEVRKIIKKPKSWNLYVCKLCSNSFNIKCKAYSHVSTHIQQLRDEYTRNNDLQIKYDYYKCTVCHVILMKIQDLQIHMKSHCCEQISSNIVGVRKLGRIKFINYCEVCTFSCSIYYETLKHLKGHSADEIAAADKYKYHKYTNESELSDEYILCPVYKYEPKVMN</sequence>
<reference evidence="4 5" key="1">
    <citation type="submission" date="2024-05" db="EMBL/GenBank/DDBJ databases">
        <authorList>
            <person name="Wallberg A."/>
        </authorList>
    </citation>
    <scope>NUCLEOTIDE SEQUENCE [LARGE SCALE GENOMIC DNA]</scope>
</reference>
<feature type="domain" description="MBD" evidence="3">
    <location>
        <begin position="308"/>
        <end position="381"/>
    </location>
</feature>
<dbReference type="GO" id="GO:0003677">
    <property type="term" value="F:DNA binding"/>
    <property type="evidence" value="ECO:0007669"/>
    <property type="project" value="InterPro"/>
</dbReference>
<dbReference type="SMART" id="SM00355">
    <property type="entry name" value="ZnF_C2H2"/>
    <property type="match status" value="4"/>
</dbReference>
<keyword evidence="5" id="KW-1185">Reference proteome</keyword>
<evidence type="ECO:0000256" key="1">
    <source>
        <dbReference type="PROSITE-ProRule" id="PRU00042"/>
    </source>
</evidence>
<evidence type="ECO:0000259" key="3">
    <source>
        <dbReference type="PROSITE" id="PS50982"/>
    </source>
</evidence>
<dbReference type="InterPro" id="IPR036236">
    <property type="entry name" value="Znf_C2H2_sf"/>
</dbReference>
<dbReference type="Proteomes" id="UP001497623">
    <property type="component" value="Unassembled WGS sequence"/>
</dbReference>
<dbReference type="SMART" id="SM00391">
    <property type="entry name" value="MBD"/>
    <property type="match status" value="1"/>
</dbReference>
<evidence type="ECO:0000313" key="5">
    <source>
        <dbReference type="Proteomes" id="UP001497623"/>
    </source>
</evidence>
<keyword evidence="1" id="KW-0479">Metal-binding</keyword>
<comment type="caution">
    <text evidence="4">The sequence shown here is derived from an EMBL/GenBank/DDBJ whole genome shotgun (WGS) entry which is preliminary data.</text>
</comment>
<evidence type="ECO:0000313" key="4">
    <source>
        <dbReference type="EMBL" id="CAL4145518.1"/>
    </source>
</evidence>
<dbReference type="PROSITE" id="PS00028">
    <property type="entry name" value="ZINC_FINGER_C2H2_1"/>
    <property type="match status" value="2"/>
</dbReference>
<dbReference type="AlphaFoldDB" id="A0AAV2RY03"/>
<dbReference type="PROSITE" id="PS50982">
    <property type="entry name" value="MBD"/>
    <property type="match status" value="1"/>
</dbReference>
<dbReference type="SUPFAM" id="SSF57667">
    <property type="entry name" value="beta-beta-alpha zinc fingers"/>
    <property type="match status" value="1"/>
</dbReference>
<dbReference type="InterPro" id="IPR016177">
    <property type="entry name" value="DNA-bd_dom_sf"/>
</dbReference>
<keyword evidence="1" id="KW-0862">Zinc</keyword>
<proteinExistence type="predicted"/>
<dbReference type="Pfam" id="PF01429">
    <property type="entry name" value="MBD"/>
    <property type="match status" value="1"/>
</dbReference>
<evidence type="ECO:0008006" key="6">
    <source>
        <dbReference type="Google" id="ProtNLM"/>
    </source>
</evidence>
<feature type="domain" description="C2H2-type" evidence="2">
    <location>
        <begin position="453"/>
        <end position="480"/>
    </location>
</feature>
<dbReference type="Gene3D" id="3.30.890.10">
    <property type="entry name" value="Methyl-cpg-binding Protein 2, Chain A"/>
    <property type="match status" value="2"/>
</dbReference>
<protein>
    <recommendedName>
        <fullName evidence="6">MBD domain-containing protein</fullName>
    </recommendedName>
</protein>
<dbReference type="PROSITE" id="PS50157">
    <property type="entry name" value="ZINC_FINGER_C2H2_2"/>
    <property type="match status" value="1"/>
</dbReference>
<dbReference type="InterPro" id="IPR013087">
    <property type="entry name" value="Znf_C2H2_type"/>
</dbReference>
<evidence type="ECO:0000259" key="2">
    <source>
        <dbReference type="PROSITE" id="PS50157"/>
    </source>
</evidence>
<keyword evidence="1" id="KW-0863">Zinc-finger</keyword>
<dbReference type="SUPFAM" id="SSF54171">
    <property type="entry name" value="DNA-binding domain"/>
    <property type="match status" value="2"/>
</dbReference>
<dbReference type="EMBL" id="CAXKWB010034934">
    <property type="protein sequence ID" value="CAL4145518.1"/>
    <property type="molecule type" value="Genomic_DNA"/>
</dbReference>
<gene>
    <name evidence="4" type="ORF">MNOR_LOCUS29733</name>
</gene>
<name>A0AAV2RY03_MEGNR</name>
<accession>A0AAV2RY03</accession>
<dbReference type="GO" id="GO:0008270">
    <property type="term" value="F:zinc ion binding"/>
    <property type="evidence" value="ECO:0007669"/>
    <property type="project" value="UniProtKB-KW"/>
</dbReference>
<organism evidence="4 5">
    <name type="scientific">Meganyctiphanes norvegica</name>
    <name type="common">Northern krill</name>
    <name type="synonym">Thysanopoda norvegica</name>
    <dbReference type="NCBI Taxonomy" id="48144"/>
    <lineage>
        <taxon>Eukaryota</taxon>
        <taxon>Metazoa</taxon>
        <taxon>Ecdysozoa</taxon>
        <taxon>Arthropoda</taxon>
        <taxon>Crustacea</taxon>
        <taxon>Multicrustacea</taxon>
        <taxon>Malacostraca</taxon>
        <taxon>Eumalacostraca</taxon>
        <taxon>Eucarida</taxon>
        <taxon>Euphausiacea</taxon>
        <taxon>Euphausiidae</taxon>
        <taxon>Meganyctiphanes</taxon>
    </lineage>
</organism>
<dbReference type="InterPro" id="IPR001739">
    <property type="entry name" value="Methyl_CpG_DNA-bd"/>
</dbReference>